<organism evidence="1 2">
    <name type="scientific">Trichuris muris</name>
    <name type="common">Mouse whipworm</name>
    <dbReference type="NCBI Taxonomy" id="70415"/>
    <lineage>
        <taxon>Eukaryota</taxon>
        <taxon>Metazoa</taxon>
        <taxon>Ecdysozoa</taxon>
        <taxon>Nematoda</taxon>
        <taxon>Enoplea</taxon>
        <taxon>Dorylaimia</taxon>
        <taxon>Trichinellida</taxon>
        <taxon>Trichuridae</taxon>
        <taxon>Trichuris</taxon>
    </lineage>
</organism>
<protein>
    <submittedName>
        <fullName evidence="2">Uncharacterized protein</fullName>
    </submittedName>
</protein>
<accession>A0A5S6QV33</accession>
<dbReference type="Proteomes" id="UP000046395">
    <property type="component" value="Unassembled WGS sequence"/>
</dbReference>
<name>A0A5S6QV33_TRIMR</name>
<dbReference type="WBParaSite" id="TMUE_3000010757.1">
    <property type="protein sequence ID" value="TMUE_3000010757.1"/>
    <property type="gene ID" value="WBGene00301081"/>
</dbReference>
<keyword evidence="1" id="KW-1185">Reference proteome</keyword>
<proteinExistence type="predicted"/>
<dbReference type="AlphaFoldDB" id="A0A5S6QV33"/>
<evidence type="ECO:0000313" key="1">
    <source>
        <dbReference type="Proteomes" id="UP000046395"/>
    </source>
</evidence>
<reference evidence="2" key="1">
    <citation type="submission" date="2019-12" db="UniProtKB">
        <authorList>
            <consortium name="WormBaseParasite"/>
        </authorList>
    </citation>
    <scope>IDENTIFICATION</scope>
</reference>
<sequence>MVIDPCRGVTVVIPDSDAPRPQVLPHLVGVRAERCAEHYEGIGGHGALARPRVVNARVVSKHLGEYGLESKAPESVWEGTRVLGLKV</sequence>
<evidence type="ECO:0000313" key="2">
    <source>
        <dbReference type="WBParaSite" id="TMUE_3000010757.1"/>
    </source>
</evidence>